<dbReference type="EMBL" id="KN838576">
    <property type="protein sequence ID" value="KIK03825.1"/>
    <property type="molecule type" value="Genomic_DNA"/>
</dbReference>
<dbReference type="AlphaFoldDB" id="A0A0C9WW27"/>
<protein>
    <submittedName>
        <fullName evidence="2">Uncharacterized protein</fullName>
    </submittedName>
</protein>
<reference evidence="2 3" key="1">
    <citation type="submission" date="2014-04" db="EMBL/GenBank/DDBJ databases">
        <authorList>
            <consortium name="DOE Joint Genome Institute"/>
            <person name="Kuo A."/>
            <person name="Kohler A."/>
            <person name="Nagy L.G."/>
            <person name="Floudas D."/>
            <person name="Copeland A."/>
            <person name="Barry K.W."/>
            <person name="Cichocki N."/>
            <person name="Veneault-Fourrey C."/>
            <person name="LaButti K."/>
            <person name="Lindquist E.A."/>
            <person name="Lipzen A."/>
            <person name="Lundell T."/>
            <person name="Morin E."/>
            <person name="Murat C."/>
            <person name="Sun H."/>
            <person name="Tunlid A."/>
            <person name="Henrissat B."/>
            <person name="Grigoriev I.V."/>
            <person name="Hibbett D.S."/>
            <person name="Martin F."/>
            <person name="Nordberg H.P."/>
            <person name="Cantor M.N."/>
            <person name="Hua S.X."/>
        </authorList>
    </citation>
    <scope>NUCLEOTIDE SEQUENCE [LARGE SCALE GENOMIC DNA]</scope>
    <source>
        <strain evidence="2 3">LaAM-08-1</strain>
    </source>
</reference>
<evidence type="ECO:0000313" key="2">
    <source>
        <dbReference type="EMBL" id="KIK03825.1"/>
    </source>
</evidence>
<accession>A0A0C9WW27</accession>
<name>A0A0C9WW27_9AGAR</name>
<proteinExistence type="predicted"/>
<reference evidence="3" key="2">
    <citation type="submission" date="2015-01" db="EMBL/GenBank/DDBJ databases">
        <title>Evolutionary Origins and Diversification of the Mycorrhizal Mutualists.</title>
        <authorList>
            <consortium name="DOE Joint Genome Institute"/>
            <consortium name="Mycorrhizal Genomics Consortium"/>
            <person name="Kohler A."/>
            <person name="Kuo A."/>
            <person name="Nagy L.G."/>
            <person name="Floudas D."/>
            <person name="Copeland A."/>
            <person name="Barry K.W."/>
            <person name="Cichocki N."/>
            <person name="Veneault-Fourrey C."/>
            <person name="LaButti K."/>
            <person name="Lindquist E.A."/>
            <person name="Lipzen A."/>
            <person name="Lundell T."/>
            <person name="Morin E."/>
            <person name="Murat C."/>
            <person name="Riley R."/>
            <person name="Ohm R."/>
            <person name="Sun H."/>
            <person name="Tunlid A."/>
            <person name="Henrissat B."/>
            <person name="Grigoriev I.V."/>
            <person name="Hibbett D.S."/>
            <person name="Martin F."/>
        </authorList>
    </citation>
    <scope>NUCLEOTIDE SEQUENCE [LARGE SCALE GENOMIC DNA]</scope>
    <source>
        <strain evidence="3">LaAM-08-1</strain>
    </source>
</reference>
<feature type="region of interest" description="Disordered" evidence="1">
    <location>
        <begin position="279"/>
        <end position="330"/>
    </location>
</feature>
<dbReference type="OrthoDB" id="3055657at2759"/>
<organism evidence="2 3">
    <name type="scientific">Laccaria amethystina LaAM-08-1</name>
    <dbReference type="NCBI Taxonomy" id="1095629"/>
    <lineage>
        <taxon>Eukaryota</taxon>
        <taxon>Fungi</taxon>
        <taxon>Dikarya</taxon>
        <taxon>Basidiomycota</taxon>
        <taxon>Agaricomycotina</taxon>
        <taxon>Agaricomycetes</taxon>
        <taxon>Agaricomycetidae</taxon>
        <taxon>Agaricales</taxon>
        <taxon>Agaricineae</taxon>
        <taxon>Hydnangiaceae</taxon>
        <taxon>Laccaria</taxon>
    </lineage>
</organism>
<evidence type="ECO:0000256" key="1">
    <source>
        <dbReference type="SAM" id="MobiDB-lite"/>
    </source>
</evidence>
<dbReference type="STRING" id="1095629.A0A0C9WW27"/>
<gene>
    <name evidence="2" type="ORF">K443DRAFT_5137</name>
</gene>
<keyword evidence="3" id="KW-1185">Reference proteome</keyword>
<sequence>MDFVALKLLLDCPPERSSWMCGSDIRSTLTEFALGDPAGDRIVLDSVPFETIYDTTPPRMKPKLFALVAKYITNVVKTASLLSPDDTLCLVLCGHGSANESLCVGNPETWVPFDRESLEVAVQGCKGQIHLFTTACYSGGWMSPHWTLYAAARKDQEALSMVKSESGYYQGGFFTYALLVEHANQHSLKAPKPGCVEDDGNFTEQAAHDFGSPYTGQQVATPWLAKRTMSEATQWLHKLRDHIGRTYTSADFTFSPEETDKTWKPPFATLYKLQSIQHSFCHGPNPQTDSESDESDISSPMSTSASRSSDPASDSSDSTSSDSSVDLSGPKEDAVLSKADEDELLVLSKDHLSYAPPDTLSENFLADNCSTLLGRRTGKQPTNQEKFRILQALRERVRLRMLHLSIAQRLGWQEAITRVGQPFTEQRRLGSDFLLQQRAHSCGCLLFELHVINGYTSWVGGAGWLARVWEAAGEPTISPAEWKAALKKSCRAVGVLIEDCQVKF</sequence>
<dbReference type="Proteomes" id="UP000054477">
    <property type="component" value="Unassembled WGS sequence"/>
</dbReference>
<dbReference type="HOGENOM" id="CLU_514886_0_0_1"/>
<feature type="compositionally biased region" description="Low complexity" evidence="1">
    <location>
        <begin position="297"/>
        <end position="328"/>
    </location>
</feature>
<evidence type="ECO:0000313" key="3">
    <source>
        <dbReference type="Proteomes" id="UP000054477"/>
    </source>
</evidence>